<comment type="caution">
    <text evidence="1">The sequence shown here is derived from an EMBL/GenBank/DDBJ whole genome shotgun (WGS) entry which is preliminary data.</text>
</comment>
<proteinExistence type="predicted"/>
<gene>
    <name evidence="1" type="ORF">TKK_000956</name>
</gene>
<keyword evidence="2" id="KW-1185">Reference proteome</keyword>
<reference evidence="1 2" key="1">
    <citation type="journal article" date="2024" name="bioRxiv">
        <title>A reference genome for Trichogramma kaykai: A tiny desert-dwelling parasitoid wasp with competing sex-ratio distorters.</title>
        <authorList>
            <person name="Culotta J."/>
            <person name="Lindsey A.R."/>
        </authorList>
    </citation>
    <scope>NUCLEOTIDE SEQUENCE [LARGE SCALE GENOMIC DNA]</scope>
    <source>
        <strain evidence="1 2">KSX58</strain>
    </source>
</reference>
<name>A0ABD2XNG1_9HYME</name>
<evidence type="ECO:0000313" key="2">
    <source>
        <dbReference type="Proteomes" id="UP001627154"/>
    </source>
</evidence>
<dbReference type="AlphaFoldDB" id="A0ABD2XNG1"/>
<accession>A0ABD2XNG1</accession>
<dbReference type="Proteomes" id="UP001627154">
    <property type="component" value="Unassembled WGS sequence"/>
</dbReference>
<sequence length="109" mass="12411">MICSCGKKFPQYSEPSFRTLRDLFKGIKYILRGTPYPLLPDHLENEEVDYSLIKDVGLVYEEVMKEYEVSGFEQQTFKAARLIDTAKCMASPDNVPILSLPTAASWKQA</sequence>
<evidence type="ECO:0000313" key="1">
    <source>
        <dbReference type="EMBL" id="KAL3406832.1"/>
    </source>
</evidence>
<organism evidence="1 2">
    <name type="scientific">Trichogramma kaykai</name>
    <dbReference type="NCBI Taxonomy" id="54128"/>
    <lineage>
        <taxon>Eukaryota</taxon>
        <taxon>Metazoa</taxon>
        <taxon>Ecdysozoa</taxon>
        <taxon>Arthropoda</taxon>
        <taxon>Hexapoda</taxon>
        <taxon>Insecta</taxon>
        <taxon>Pterygota</taxon>
        <taxon>Neoptera</taxon>
        <taxon>Endopterygota</taxon>
        <taxon>Hymenoptera</taxon>
        <taxon>Apocrita</taxon>
        <taxon>Proctotrupomorpha</taxon>
        <taxon>Chalcidoidea</taxon>
        <taxon>Trichogrammatidae</taxon>
        <taxon>Trichogramma</taxon>
    </lineage>
</organism>
<protein>
    <submittedName>
        <fullName evidence="1">Uncharacterized protein</fullName>
    </submittedName>
</protein>
<dbReference type="EMBL" id="JBJJXI010000018">
    <property type="protein sequence ID" value="KAL3406832.1"/>
    <property type="molecule type" value="Genomic_DNA"/>
</dbReference>